<dbReference type="EMBL" id="MHWT01000016">
    <property type="protein sequence ID" value="OHB12437.1"/>
    <property type="molecule type" value="Genomic_DNA"/>
</dbReference>
<name>A0A1G2USR7_9BACT</name>
<comment type="subunit">
    <text evidence="7 9">Part of the 50S ribosomal subunit.</text>
</comment>
<keyword evidence="4 7" id="KW-0689">Ribosomal protein</keyword>
<dbReference type="InterPro" id="IPR047867">
    <property type="entry name" value="Ribosomal_uL22_bac/org-type"/>
</dbReference>
<dbReference type="PANTHER" id="PTHR13501">
    <property type="entry name" value="CHLOROPLAST 50S RIBOSOMAL PROTEIN L22-RELATED"/>
    <property type="match status" value="1"/>
</dbReference>
<keyword evidence="3 7" id="KW-0694">RNA-binding</keyword>
<dbReference type="SUPFAM" id="SSF54843">
    <property type="entry name" value="Ribosomal protein L22"/>
    <property type="match status" value="1"/>
</dbReference>
<comment type="similarity">
    <text evidence="1 7 8">Belongs to the universal ribosomal protein uL22 family.</text>
</comment>
<evidence type="ECO:0000256" key="6">
    <source>
        <dbReference type="ARBA" id="ARBA00035207"/>
    </source>
</evidence>
<accession>A0A1G2USR7</accession>
<dbReference type="NCBIfam" id="TIGR01044">
    <property type="entry name" value="rplV_bact"/>
    <property type="match status" value="1"/>
</dbReference>
<protein>
    <recommendedName>
        <fullName evidence="6 7">Large ribosomal subunit protein uL22</fullName>
    </recommendedName>
</protein>
<dbReference type="AlphaFoldDB" id="A0A1G2USR7"/>
<dbReference type="InterPro" id="IPR001063">
    <property type="entry name" value="Ribosomal_uL22"/>
</dbReference>
<dbReference type="PANTHER" id="PTHR13501:SF8">
    <property type="entry name" value="LARGE RIBOSOMAL SUBUNIT PROTEIN UL22M"/>
    <property type="match status" value="1"/>
</dbReference>
<dbReference type="HAMAP" id="MF_01331_B">
    <property type="entry name" value="Ribosomal_uL22_B"/>
    <property type="match status" value="1"/>
</dbReference>
<comment type="caution">
    <text evidence="11">The sequence shown here is derived from an EMBL/GenBank/DDBJ whole genome shotgun (WGS) entry which is preliminary data.</text>
</comment>
<evidence type="ECO:0000313" key="11">
    <source>
        <dbReference type="EMBL" id="OHB12437.1"/>
    </source>
</evidence>
<dbReference type="GO" id="GO:0006412">
    <property type="term" value="P:translation"/>
    <property type="evidence" value="ECO:0007669"/>
    <property type="project" value="UniProtKB-UniRule"/>
</dbReference>
<reference evidence="11 12" key="1">
    <citation type="journal article" date="2016" name="Nat. Commun.">
        <title>Thousands of microbial genomes shed light on interconnected biogeochemical processes in an aquifer system.</title>
        <authorList>
            <person name="Anantharaman K."/>
            <person name="Brown C.T."/>
            <person name="Hug L.A."/>
            <person name="Sharon I."/>
            <person name="Castelle C.J."/>
            <person name="Probst A.J."/>
            <person name="Thomas B.C."/>
            <person name="Singh A."/>
            <person name="Wilkins M.J."/>
            <person name="Karaoz U."/>
            <person name="Brodie E.L."/>
            <person name="Williams K.H."/>
            <person name="Hubbard S.S."/>
            <person name="Banfield J.F."/>
        </authorList>
    </citation>
    <scope>NUCLEOTIDE SEQUENCE [LARGE SCALE GENOMIC DNA]</scope>
</reference>
<gene>
    <name evidence="7" type="primary">rplV</name>
    <name evidence="11" type="ORF">A3G99_02550</name>
</gene>
<dbReference type="Pfam" id="PF00237">
    <property type="entry name" value="Ribosomal_L22"/>
    <property type="match status" value="1"/>
</dbReference>
<sequence>MNTAHATLSNFRQAPRKMRLVANAVRGKKVSDALVNLDFIAKRASAPIKTLIMSALANAKAQDIPTENLIIKTIKVDGGAILYRRRPAARGSAHPIRKRTSSIFVELGEKKENVKIKVKNDNEKLKNSKQKSKS</sequence>
<evidence type="ECO:0000256" key="1">
    <source>
        <dbReference type="ARBA" id="ARBA00009451"/>
    </source>
</evidence>
<dbReference type="GO" id="GO:0003735">
    <property type="term" value="F:structural constituent of ribosome"/>
    <property type="evidence" value="ECO:0007669"/>
    <property type="project" value="InterPro"/>
</dbReference>
<comment type="function">
    <text evidence="7 10">This protein binds specifically to 23S rRNA; its binding is stimulated by other ribosomal proteins, e.g., L4, L17, and L20. It is important during the early stages of 50S assembly. It makes multiple contacts with different domains of the 23S rRNA in the assembled 50S subunit and ribosome.</text>
</comment>
<evidence type="ECO:0000256" key="5">
    <source>
        <dbReference type="ARBA" id="ARBA00023274"/>
    </source>
</evidence>
<evidence type="ECO:0000256" key="7">
    <source>
        <dbReference type="HAMAP-Rule" id="MF_01331"/>
    </source>
</evidence>
<evidence type="ECO:0000256" key="3">
    <source>
        <dbReference type="ARBA" id="ARBA00022884"/>
    </source>
</evidence>
<keyword evidence="5 7" id="KW-0687">Ribonucleoprotein</keyword>
<dbReference type="GO" id="GO:0019843">
    <property type="term" value="F:rRNA binding"/>
    <property type="evidence" value="ECO:0007669"/>
    <property type="project" value="UniProtKB-UniRule"/>
</dbReference>
<evidence type="ECO:0000313" key="12">
    <source>
        <dbReference type="Proteomes" id="UP000176558"/>
    </source>
</evidence>
<evidence type="ECO:0000256" key="4">
    <source>
        <dbReference type="ARBA" id="ARBA00022980"/>
    </source>
</evidence>
<keyword evidence="2 7" id="KW-0699">rRNA-binding</keyword>
<evidence type="ECO:0000256" key="8">
    <source>
        <dbReference type="RuleBase" id="RU004005"/>
    </source>
</evidence>
<evidence type="ECO:0000256" key="9">
    <source>
        <dbReference type="RuleBase" id="RU004006"/>
    </source>
</evidence>
<organism evidence="11 12">
    <name type="scientific">Candidatus Zambryskibacteria bacterium RIFCSPLOWO2_12_FULL_39_23</name>
    <dbReference type="NCBI Taxonomy" id="1802776"/>
    <lineage>
        <taxon>Bacteria</taxon>
        <taxon>Candidatus Zambryskiibacteriota</taxon>
    </lineage>
</organism>
<evidence type="ECO:0000256" key="10">
    <source>
        <dbReference type="RuleBase" id="RU004008"/>
    </source>
</evidence>
<dbReference type="InterPro" id="IPR005727">
    <property type="entry name" value="Ribosomal_uL22_bac/chlpt-type"/>
</dbReference>
<dbReference type="InterPro" id="IPR036394">
    <property type="entry name" value="Ribosomal_uL22_sf"/>
</dbReference>
<proteinExistence type="inferred from homology"/>
<comment type="function">
    <text evidence="7">The globular domain of the protein is located near the polypeptide exit tunnel on the outside of the subunit, while an extended beta-hairpin is found that lines the wall of the exit tunnel in the center of the 70S ribosome.</text>
</comment>
<dbReference type="GO" id="GO:0022625">
    <property type="term" value="C:cytosolic large ribosomal subunit"/>
    <property type="evidence" value="ECO:0007669"/>
    <property type="project" value="TreeGrafter"/>
</dbReference>
<dbReference type="Gene3D" id="3.90.470.10">
    <property type="entry name" value="Ribosomal protein L22/L17"/>
    <property type="match status" value="1"/>
</dbReference>
<evidence type="ECO:0000256" key="2">
    <source>
        <dbReference type="ARBA" id="ARBA00022730"/>
    </source>
</evidence>
<dbReference type="Proteomes" id="UP000176558">
    <property type="component" value="Unassembled WGS sequence"/>
</dbReference>